<comment type="caution">
    <text evidence="1">The sequence shown here is derived from an EMBL/GenBank/DDBJ whole genome shotgun (WGS) entry which is preliminary data.</text>
</comment>
<dbReference type="AlphaFoldDB" id="A0A9P8ATX6"/>
<gene>
    <name evidence="1" type="ORF">BT62DRAFT_890438</name>
</gene>
<dbReference type="EMBL" id="MU250530">
    <property type="protein sequence ID" value="KAG7447888.1"/>
    <property type="molecule type" value="Genomic_DNA"/>
</dbReference>
<dbReference type="Proteomes" id="UP000812287">
    <property type="component" value="Unassembled WGS sequence"/>
</dbReference>
<dbReference type="OrthoDB" id="2507562at2759"/>
<dbReference type="GeneID" id="66105322"/>
<accession>A0A9P8ATX6</accession>
<proteinExistence type="predicted"/>
<evidence type="ECO:0000313" key="1">
    <source>
        <dbReference type="EMBL" id="KAG7447888.1"/>
    </source>
</evidence>
<keyword evidence="2" id="KW-1185">Reference proteome</keyword>
<name>A0A9P8ATX6_9AGAR</name>
<feature type="non-terminal residue" evidence="1">
    <location>
        <position position="1"/>
    </location>
</feature>
<dbReference type="RefSeq" id="XP_043041388.1">
    <property type="nucleotide sequence ID" value="XM_043183025.1"/>
</dbReference>
<sequence length="54" mass="6656">NRRNQSKMARHFNIKYPHLKIKQLLVSAWIKAEDKWREKHEKSEINGHQVKHMH</sequence>
<reference evidence="1" key="1">
    <citation type="submission" date="2020-11" db="EMBL/GenBank/DDBJ databases">
        <title>Adaptations for nitrogen fixation in a non-lichenized fungal sporocarp promotes dispersal by wood-feeding termites.</title>
        <authorList>
            <consortium name="DOE Joint Genome Institute"/>
            <person name="Koch R.A."/>
            <person name="Yoon G."/>
            <person name="Arayal U."/>
            <person name="Lail K."/>
            <person name="Amirebrahimi M."/>
            <person name="Labutti K."/>
            <person name="Lipzen A."/>
            <person name="Riley R."/>
            <person name="Barry K."/>
            <person name="Henrissat B."/>
            <person name="Grigoriev I.V."/>
            <person name="Herr J.R."/>
            <person name="Aime M.C."/>
        </authorList>
    </citation>
    <scope>NUCLEOTIDE SEQUENCE</scope>
    <source>
        <strain evidence="1">MCA 3950</strain>
    </source>
</reference>
<protein>
    <submittedName>
        <fullName evidence="1">Uncharacterized protein</fullName>
    </submittedName>
</protein>
<organism evidence="1 2">
    <name type="scientific">Guyanagaster necrorhizus</name>
    <dbReference type="NCBI Taxonomy" id="856835"/>
    <lineage>
        <taxon>Eukaryota</taxon>
        <taxon>Fungi</taxon>
        <taxon>Dikarya</taxon>
        <taxon>Basidiomycota</taxon>
        <taxon>Agaricomycotina</taxon>
        <taxon>Agaricomycetes</taxon>
        <taxon>Agaricomycetidae</taxon>
        <taxon>Agaricales</taxon>
        <taxon>Marasmiineae</taxon>
        <taxon>Physalacriaceae</taxon>
        <taxon>Guyanagaster</taxon>
    </lineage>
</organism>
<evidence type="ECO:0000313" key="2">
    <source>
        <dbReference type="Proteomes" id="UP000812287"/>
    </source>
</evidence>